<dbReference type="OrthoDB" id="4509614at2"/>
<dbReference type="GO" id="GO:0005829">
    <property type="term" value="C:cytosol"/>
    <property type="evidence" value="ECO:0007669"/>
    <property type="project" value="TreeGrafter"/>
</dbReference>
<name>A0A1L2ZQ96_9MICC</name>
<dbReference type="GO" id="GO:0003677">
    <property type="term" value="F:DNA binding"/>
    <property type="evidence" value="ECO:0007669"/>
    <property type="project" value="InterPro"/>
</dbReference>
<dbReference type="Pfam" id="PF08378">
    <property type="entry name" value="NERD"/>
    <property type="match status" value="1"/>
</dbReference>
<protein>
    <submittedName>
        <fullName evidence="3">Uncharacterized protein</fullName>
    </submittedName>
</protein>
<evidence type="ECO:0000259" key="2">
    <source>
        <dbReference type="Pfam" id="PF13538"/>
    </source>
</evidence>
<dbReference type="InterPro" id="IPR027417">
    <property type="entry name" value="P-loop_NTPase"/>
</dbReference>
<gene>
    <name evidence="3" type="ORF">BHE16_09645</name>
</gene>
<dbReference type="GO" id="GO:0005524">
    <property type="term" value="F:ATP binding"/>
    <property type="evidence" value="ECO:0007669"/>
    <property type="project" value="InterPro"/>
</dbReference>
<dbReference type="PANTHER" id="PTHR11070">
    <property type="entry name" value="UVRD / RECB / PCRA DNA HELICASE FAMILY MEMBER"/>
    <property type="match status" value="1"/>
</dbReference>
<dbReference type="GO" id="GO:0043138">
    <property type="term" value="F:3'-5' DNA helicase activity"/>
    <property type="evidence" value="ECO:0007669"/>
    <property type="project" value="TreeGrafter"/>
</dbReference>
<feature type="domain" description="NERD" evidence="1">
    <location>
        <begin position="15"/>
        <end position="109"/>
    </location>
</feature>
<evidence type="ECO:0000313" key="3">
    <source>
        <dbReference type="EMBL" id="APF41208.1"/>
    </source>
</evidence>
<organism evidence="3 4">
    <name type="scientific">Neomicrococcus aestuarii</name>
    <dbReference type="NCBI Taxonomy" id="556325"/>
    <lineage>
        <taxon>Bacteria</taxon>
        <taxon>Bacillati</taxon>
        <taxon>Actinomycetota</taxon>
        <taxon>Actinomycetes</taxon>
        <taxon>Micrococcales</taxon>
        <taxon>Micrococcaceae</taxon>
        <taxon>Neomicrococcus</taxon>
    </lineage>
</organism>
<dbReference type="GO" id="GO:0000725">
    <property type="term" value="P:recombinational repair"/>
    <property type="evidence" value="ECO:0007669"/>
    <property type="project" value="TreeGrafter"/>
</dbReference>
<keyword evidence="4" id="KW-1185">Reference proteome</keyword>
<proteinExistence type="predicted"/>
<feature type="domain" description="UvrD-like helicase C-terminal" evidence="2">
    <location>
        <begin position="496"/>
        <end position="535"/>
    </location>
</feature>
<dbReference type="SUPFAM" id="SSF52540">
    <property type="entry name" value="P-loop containing nucleoside triphosphate hydrolases"/>
    <property type="match status" value="1"/>
</dbReference>
<dbReference type="Gene3D" id="3.40.50.300">
    <property type="entry name" value="P-loop containing nucleotide triphosphate hydrolases"/>
    <property type="match status" value="2"/>
</dbReference>
<evidence type="ECO:0000259" key="1">
    <source>
        <dbReference type="Pfam" id="PF08378"/>
    </source>
</evidence>
<dbReference type="InterPro" id="IPR011528">
    <property type="entry name" value="NERD"/>
</dbReference>
<accession>A0A1L2ZQ96</accession>
<dbReference type="AlphaFoldDB" id="A0A1L2ZQ96"/>
<reference evidence="3 4" key="1">
    <citation type="submission" date="2016-11" db="EMBL/GenBank/DDBJ databases">
        <title>Genome sequencing of Zhihengliuella aestuarii B18 antagonistic to Plasmodiophora brassicae.</title>
        <authorList>
            <person name="Luo Y."/>
        </authorList>
    </citation>
    <scope>NUCLEOTIDE SEQUENCE [LARGE SCALE GENOMIC DNA]</scope>
    <source>
        <strain evidence="3 4">B18</strain>
    </source>
</reference>
<dbReference type="InterPro" id="IPR000212">
    <property type="entry name" value="DNA_helicase_UvrD/REP"/>
</dbReference>
<dbReference type="EMBL" id="CP018135">
    <property type="protein sequence ID" value="APF41208.1"/>
    <property type="molecule type" value="Genomic_DNA"/>
</dbReference>
<sequence length="557" mass="61870">MTATLLPGNPEFPSAAEETVCRALAEQLPDDATILVGQRIMHEGFEAEIDLLVMWPGVGMAAIEVKGGVVEIKSGKWLQSGRNLAVSPIEQVRRAKHALIGYLKPQTSFQLPRIGHFVAVPYTNLPPSWSVPEAPRGIMIDGNDLPSAARIIQDGLMELNSYVAPQREHLEHLCKALRATHRAIVNTQLLAQAIEDKGNKLTREQERILALLRFQPRAQLVGGAGSGKTHLALMKARQLAADGQRVALVCYSRGLARHFELMTMQWPENERPQYVGLFHELGRHFANSGNWDAKMPDGVESDQFYSELLPKQLQSLSTAASPEDKFDAILVDEAQDFENLWWDAVTECLELGEEGILYAFADSRQTVFDRHGAAPIELNPFPLDDNLRNSNAIACCFAPLTESPQRVRGDDGEPVVWVPVDVSGDRDDVSAAVIDAADEEVEKLMDANWEPGDIALLTTGRRHPEHYAQMSRDGHDVYWDSYFSADDVFYGHVLGFKGLEKRAVVLALNSFQNLERARQLLYVGLSRARSKLVVVGTPELLRQAGGDEVFRLITRSR</sequence>
<dbReference type="RefSeq" id="WP_071894677.1">
    <property type="nucleotide sequence ID" value="NZ_CP018135.1"/>
</dbReference>
<dbReference type="KEGG" id="nae:BHE16_09645"/>
<dbReference type="Proteomes" id="UP000183530">
    <property type="component" value="Chromosome"/>
</dbReference>
<dbReference type="STRING" id="556325.BHE16_09645"/>
<dbReference type="InterPro" id="IPR027785">
    <property type="entry name" value="UvrD-like_helicase_C"/>
</dbReference>
<dbReference type="Pfam" id="PF13538">
    <property type="entry name" value="UvrD_C_2"/>
    <property type="match status" value="1"/>
</dbReference>
<dbReference type="PANTHER" id="PTHR11070:SF2">
    <property type="entry name" value="ATP-DEPENDENT DNA HELICASE SRS2"/>
    <property type="match status" value="1"/>
</dbReference>
<evidence type="ECO:0000313" key="4">
    <source>
        <dbReference type="Proteomes" id="UP000183530"/>
    </source>
</evidence>